<feature type="transmembrane region" description="Helical" evidence="1">
    <location>
        <begin position="6"/>
        <end position="25"/>
    </location>
</feature>
<organism evidence="3 4">
    <name type="scientific">Priestia veravalensis</name>
    <dbReference type="NCBI Taxonomy" id="1414648"/>
    <lineage>
        <taxon>Bacteria</taxon>
        <taxon>Bacillati</taxon>
        <taxon>Bacillota</taxon>
        <taxon>Bacilli</taxon>
        <taxon>Bacillales</taxon>
        <taxon>Bacillaceae</taxon>
        <taxon>Priestia</taxon>
    </lineage>
</organism>
<evidence type="ECO:0000256" key="1">
    <source>
        <dbReference type="SAM" id="Phobius"/>
    </source>
</evidence>
<sequence length="81" mass="9378">MRPNIGIINALIRLTVGFTLLSLATSRLTRRPYRDSYLWLAFLAAMKIGEGITRFCPLVFAYDKYQEDQHDYTERPPINPS</sequence>
<evidence type="ECO:0000313" key="4">
    <source>
        <dbReference type="Proteomes" id="UP000053681"/>
    </source>
</evidence>
<reference evidence="3 4" key="1">
    <citation type="submission" date="2015-11" db="EMBL/GenBank/DDBJ databases">
        <title>Bacillus caseinolyticus sp nov.</title>
        <authorList>
            <person name="Dastager S.G."/>
            <person name="Mawlankar R."/>
        </authorList>
    </citation>
    <scope>NUCLEOTIDE SEQUENCE [LARGE SCALE GENOMIC DNA]</scope>
    <source>
        <strain evidence="3 4">SGD-V-76</strain>
    </source>
</reference>
<keyword evidence="1" id="KW-1133">Transmembrane helix</keyword>
<accession>A0A0V8JIJ7</accession>
<dbReference type="InterPro" id="IPR021309">
    <property type="entry name" value="YgaP-like_TM"/>
</dbReference>
<feature type="domain" description="Inner membrane protein YgaP-like transmembrane" evidence="2">
    <location>
        <begin position="1"/>
        <end position="59"/>
    </location>
</feature>
<dbReference type="Proteomes" id="UP000053681">
    <property type="component" value="Unassembled WGS sequence"/>
</dbReference>
<keyword evidence="1" id="KW-0472">Membrane</keyword>
<comment type="caution">
    <text evidence="3">The sequence shown here is derived from an EMBL/GenBank/DDBJ whole genome shotgun (WGS) entry which is preliminary data.</text>
</comment>
<evidence type="ECO:0000259" key="2">
    <source>
        <dbReference type="Pfam" id="PF11127"/>
    </source>
</evidence>
<dbReference type="RefSeq" id="WP_025909067.1">
    <property type="nucleotide sequence ID" value="NZ_KQ758677.1"/>
</dbReference>
<dbReference type="EMBL" id="LNQP01000062">
    <property type="protein sequence ID" value="KSU86862.1"/>
    <property type="molecule type" value="Genomic_DNA"/>
</dbReference>
<evidence type="ECO:0000313" key="3">
    <source>
        <dbReference type="EMBL" id="KSU86862.1"/>
    </source>
</evidence>
<gene>
    <name evidence="3" type="ORF">AS180_16220</name>
</gene>
<protein>
    <recommendedName>
        <fullName evidence="2">Inner membrane protein YgaP-like transmembrane domain-containing protein</fullName>
    </recommendedName>
</protein>
<dbReference type="GeneID" id="93680693"/>
<proteinExistence type="predicted"/>
<dbReference type="Pfam" id="PF11127">
    <property type="entry name" value="YgaP-like_TM"/>
    <property type="match status" value="1"/>
</dbReference>
<name>A0A0V8JIJ7_9BACI</name>
<keyword evidence="1" id="KW-0812">Transmembrane</keyword>
<dbReference type="AlphaFoldDB" id="A0A0V8JIJ7"/>
<keyword evidence="4" id="KW-1185">Reference proteome</keyword>